<feature type="non-terminal residue" evidence="7">
    <location>
        <position position="147"/>
    </location>
</feature>
<feature type="coiled-coil region" evidence="5">
    <location>
        <begin position="34"/>
        <end position="68"/>
    </location>
</feature>
<dbReference type="Pfam" id="PF00038">
    <property type="entry name" value="Filament"/>
    <property type="match status" value="1"/>
</dbReference>
<keyword evidence="2 4" id="KW-0403">Intermediate filament</keyword>
<protein>
    <submittedName>
        <fullName evidence="7">Keratin, type II cuticular Hb2</fullName>
    </submittedName>
</protein>
<keyword evidence="8" id="KW-1185">Reference proteome</keyword>
<dbReference type="InterPro" id="IPR039008">
    <property type="entry name" value="IF_rod_dom"/>
</dbReference>
<dbReference type="Proteomes" id="UP000751161">
    <property type="component" value="Unassembled WGS sequence"/>
</dbReference>
<keyword evidence="1" id="KW-0416">Keratin</keyword>
<feature type="domain" description="IF rod" evidence="6">
    <location>
        <begin position="1"/>
        <end position="147"/>
    </location>
</feature>
<dbReference type="GO" id="GO:0045109">
    <property type="term" value="P:intermediate filament organization"/>
    <property type="evidence" value="ECO:0007669"/>
    <property type="project" value="TreeGrafter"/>
</dbReference>
<evidence type="ECO:0000256" key="3">
    <source>
        <dbReference type="ARBA" id="ARBA00023054"/>
    </source>
</evidence>
<dbReference type="PANTHER" id="PTHR45616:SF21">
    <property type="entry name" value="KERATIN, TYPE II CYTOSKELETAL 7"/>
    <property type="match status" value="1"/>
</dbReference>
<comment type="caution">
    <text evidence="7">The sequence shown here is derived from an EMBL/GenBank/DDBJ whole genome shotgun (WGS) entry which is preliminary data.</text>
</comment>
<dbReference type="GO" id="GO:0031424">
    <property type="term" value="P:keratinization"/>
    <property type="evidence" value="ECO:0007669"/>
    <property type="project" value="TreeGrafter"/>
</dbReference>
<dbReference type="SUPFAM" id="SSF64593">
    <property type="entry name" value="Intermediate filament protein, coiled coil region"/>
    <property type="match status" value="1"/>
</dbReference>
<evidence type="ECO:0000259" key="6">
    <source>
        <dbReference type="PROSITE" id="PS51842"/>
    </source>
</evidence>
<feature type="coiled-coil region" evidence="5">
    <location>
        <begin position="99"/>
        <end position="129"/>
    </location>
</feature>
<dbReference type="AlphaFoldDB" id="A0A8J4L3G6"/>
<dbReference type="GO" id="GO:0030280">
    <property type="term" value="F:structural constituent of skin epidermis"/>
    <property type="evidence" value="ECO:0007669"/>
    <property type="project" value="TreeGrafter"/>
</dbReference>
<proteinExistence type="inferred from homology"/>
<dbReference type="GO" id="GO:0045095">
    <property type="term" value="C:keratin filament"/>
    <property type="evidence" value="ECO:0007669"/>
    <property type="project" value="TreeGrafter"/>
</dbReference>
<evidence type="ECO:0000256" key="2">
    <source>
        <dbReference type="ARBA" id="ARBA00022754"/>
    </source>
</evidence>
<accession>A0A8J4L3G6</accession>
<dbReference type="PANTHER" id="PTHR45616">
    <property type="entry name" value="GATA-TYPE DOMAIN-CONTAINING PROTEIN"/>
    <property type="match status" value="1"/>
</dbReference>
<dbReference type="EMBL" id="VULM01012891">
    <property type="protein sequence ID" value="KAF1654677.1"/>
    <property type="molecule type" value="Genomic_DNA"/>
</dbReference>
<dbReference type="PROSITE" id="PS00226">
    <property type="entry name" value="IF_ROD_1"/>
    <property type="match status" value="1"/>
</dbReference>
<feature type="non-terminal residue" evidence="7">
    <location>
        <position position="1"/>
    </location>
</feature>
<comment type="similarity">
    <text evidence="4">Belongs to the intermediate filament family.</text>
</comment>
<dbReference type="Gene3D" id="1.20.5.170">
    <property type="match status" value="1"/>
</dbReference>
<evidence type="ECO:0000313" key="8">
    <source>
        <dbReference type="Proteomes" id="UP000751161"/>
    </source>
</evidence>
<evidence type="ECO:0000256" key="1">
    <source>
        <dbReference type="ARBA" id="ARBA00022744"/>
    </source>
</evidence>
<evidence type="ECO:0000256" key="4">
    <source>
        <dbReference type="RuleBase" id="RU000685"/>
    </source>
</evidence>
<dbReference type="InterPro" id="IPR018039">
    <property type="entry name" value="IF_conserved"/>
</dbReference>
<keyword evidence="3 5" id="KW-0175">Coiled coil</keyword>
<reference evidence="7" key="1">
    <citation type="journal article" date="2019" name="Gigascience">
        <title>High-coverage genomes to elucidate the evolution of penguins.</title>
        <authorList>
            <person name="Pan H."/>
            <person name="Cole T.L."/>
            <person name="Bi X."/>
            <person name="Fang M."/>
            <person name="Zhou C."/>
            <person name="Yang Z."/>
            <person name="Ksepka D.T."/>
            <person name="Hart T."/>
            <person name="Bouzat J.L."/>
            <person name="Argilla L.S."/>
            <person name="Bertelsen M.F."/>
            <person name="Boersma P.D."/>
            <person name="Bost C.A."/>
            <person name="Cherel Y."/>
            <person name="Dann P."/>
            <person name="Fiddaman S.R."/>
            <person name="Howard P."/>
            <person name="Labuschagne K."/>
            <person name="Mattern T."/>
            <person name="Miller G."/>
            <person name="Parker P."/>
            <person name="Phillips R.A."/>
            <person name="Quillfeldt P."/>
            <person name="Ryan P.G."/>
            <person name="Taylor H."/>
            <person name="Thompson D.R."/>
            <person name="Young M.J."/>
            <person name="Ellegaard M.R."/>
            <person name="Gilbert M.T.P."/>
            <person name="Sinding M.S."/>
            <person name="Pacheco G."/>
            <person name="Shepherd L.D."/>
            <person name="Tennyson A.J.D."/>
            <person name="Grosser S."/>
            <person name="Kay E."/>
            <person name="Nupen L.J."/>
            <person name="Ellenberg U."/>
            <person name="Houston D.M."/>
            <person name="Reeve A.H."/>
            <person name="Johnson K."/>
            <person name="Masello J.F."/>
            <person name="Stracke T."/>
            <person name="McKinlay B."/>
            <person name="Borboroglu P.G."/>
            <person name="Zhang D.X."/>
            <person name="Zhang G."/>
        </authorList>
    </citation>
    <scope>NUCLEOTIDE SEQUENCE</scope>
    <source>
        <strain evidence="7">KP FORT 001</strain>
    </source>
</reference>
<organism evidence="7 8">
    <name type="scientific">Aptenodytes patagonicus</name>
    <name type="common">King penguin</name>
    <dbReference type="NCBI Taxonomy" id="9234"/>
    <lineage>
        <taxon>Eukaryota</taxon>
        <taxon>Metazoa</taxon>
        <taxon>Chordata</taxon>
        <taxon>Craniata</taxon>
        <taxon>Vertebrata</taxon>
        <taxon>Euteleostomi</taxon>
        <taxon>Archelosauria</taxon>
        <taxon>Archosauria</taxon>
        <taxon>Dinosauria</taxon>
        <taxon>Saurischia</taxon>
        <taxon>Theropoda</taxon>
        <taxon>Coelurosauria</taxon>
        <taxon>Aves</taxon>
        <taxon>Neognathae</taxon>
        <taxon>Neoaves</taxon>
        <taxon>Aequornithes</taxon>
        <taxon>Sphenisciformes</taxon>
        <taxon>Spheniscidae</taxon>
        <taxon>Aptenodytes</taxon>
    </lineage>
</organism>
<name>A0A8J4L3G6_APTPA</name>
<dbReference type="PROSITE" id="PS51842">
    <property type="entry name" value="IF_ROD_2"/>
    <property type="match status" value="1"/>
</dbReference>
<dbReference type="FunFam" id="1.20.5.500:FF:000001">
    <property type="entry name" value="Type II keratin 23"/>
    <property type="match status" value="1"/>
</dbReference>
<dbReference type="Gene3D" id="1.20.5.500">
    <property type="entry name" value="Single helix bin"/>
    <property type="match status" value="1"/>
</dbReference>
<sequence>GLDMDDIITDVKAQYDDIAKKSQADAETWYYSKYEELRETAGKHDDSLRNTKNEIVELNRVIQRLTGEHQSPVMKISYLQRCKLEGDIAEAEEHREVVVKDAKCKLSELEKAKQDMAREYQELMNVKLALDTEIMTYRKLLDGEESR</sequence>
<dbReference type="SMART" id="SM01391">
    <property type="entry name" value="Filament"/>
    <property type="match status" value="1"/>
</dbReference>
<evidence type="ECO:0000313" key="7">
    <source>
        <dbReference type="EMBL" id="KAF1654677.1"/>
    </source>
</evidence>
<gene>
    <name evidence="7" type="primary">KRT82</name>
    <name evidence="7" type="ORF">FQA23_0008497</name>
</gene>
<dbReference type="GO" id="GO:0005615">
    <property type="term" value="C:extracellular space"/>
    <property type="evidence" value="ECO:0007669"/>
    <property type="project" value="TreeGrafter"/>
</dbReference>
<evidence type="ECO:0000256" key="5">
    <source>
        <dbReference type="SAM" id="Coils"/>
    </source>
</evidence>